<proteinExistence type="predicted"/>
<dbReference type="Pfam" id="PF21722">
    <property type="entry name" value="Gly_rich_2"/>
    <property type="match status" value="1"/>
</dbReference>
<sequence length="397" mass="37848">MPWVGSSSAPIVRKFGRWADVDGLTPITPPDRLGRWISVRQLTVAAEGFGYPAAFAVPTLVHAVGRAYGIGDPYAPLVAWLTGAADGVGEPAADAVRHLAGDAFGVGAANAALAVRAVAAATGEGTGRAALRVAAAASAAGVGTPAARVVVPQAGGADGTGTVDAAVVARLVADATGIGSARAVALVRAVAAAAGIGAASAAAAIPGGRAPVTTEVTTANVETAYTIPWWSRYLDLVGVGGGAGGRGGGTVIAGGGGGAGQWGGLTLERVEVITGPNQILRSVNTLIVRPGNGSAGSSGGFVVVDPSPGAATYFVVNGSQVLTCGGGAPNGSSVQAGQSPGNFVYQGATYIGGPVTSGSGGAGGAPGGGGNGGNPGIFGGANGGPGAAGRGWVRAYQ</sequence>
<dbReference type="Proteomes" id="UP000546847">
    <property type="component" value="Genome"/>
</dbReference>
<dbReference type="InterPro" id="IPR049304">
    <property type="entry name" value="Gly_rich_dom"/>
</dbReference>
<evidence type="ECO:0000313" key="3">
    <source>
        <dbReference type="Proteomes" id="UP000546847"/>
    </source>
</evidence>
<feature type="domain" description="Glycine-rich" evidence="1">
    <location>
        <begin position="220"/>
        <end position="396"/>
    </location>
</feature>
<name>A0A7L7SU01_9CAUD</name>
<protein>
    <submittedName>
        <fullName evidence="2">Minor tail protein</fullName>
    </submittedName>
</protein>
<evidence type="ECO:0000259" key="1">
    <source>
        <dbReference type="Pfam" id="PF21722"/>
    </source>
</evidence>
<gene>
    <name evidence="2" type="primary">27</name>
    <name evidence="2" type="ORF">PBI_LUKE_27</name>
</gene>
<reference evidence="2 3" key="1">
    <citation type="submission" date="2020-07" db="EMBL/GenBank/DDBJ databases">
        <authorList>
            <person name="Ayuk M.A."/>
            <person name="Robinson C.J."/>
            <person name="Anderson W.A."/>
            <person name="Ullah H."/>
            <person name="Gugssa A."/>
            <person name="Somiranjan G."/>
            <person name="Allen-McFarlane R."/>
            <person name="Quagraine B.K."/>
            <person name="Smith M."/>
            <person name="Moore M."/>
            <person name="Elhelu O.K."/>
            <person name="Roy S.D."/>
            <person name="Bassey G."/>
            <person name="Ghaderzadeh S."/>
            <person name="Chew-Martinez D.N."/>
            <person name="Carson D.R."/>
            <person name="Forman A.M."/>
            <person name="Idowu A.J."/>
            <person name="Lane T.A."/>
            <person name="Oduguwa K.I."/>
            <person name="Oliver T.R."/>
            <person name="Pippens B.A."/>
            <person name="Robertson K.A."/>
            <person name="Williams J.E."/>
            <person name="Young K.J."/>
            <person name="Anyanwu M.A."/>
            <person name="Cesair A."/>
            <person name="Davis A.L."/>
            <person name="Davis B.M."/>
            <person name="Flowers R.G."/>
            <person name="Harris N.A."/>
            <person name="Nimako A.F."/>
            <person name="Okani F.O."/>
            <person name="Olliver F."/>
            <person name="Pittman-Kidd D.S."/>
            <person name="Reede A.M."/>
            <person name="Ukpong C.-I.A."/>
            <person name="Williams I.M."/>
            <person name="Curtis N."/>
            <person name="Pedlow M.R."/>
            <person name="Divens A.M."/>
            <person name="Venbakkam A.K."/>
            <person name="Lauer M.J."/>
            <person name="Garlena R.A."/>
            <person name="Russell D.A."/>
            <person name="Pope W.H."/>
            <person name="Jacobs-Sera D."/>
            <person name="Hatfull G.F."/>
        </authorList>
    </citation>
    <scope>NUCLEOTIDE SEQUENCE [LARGE SCALE GENOMIC DNA]</scope>
</reference>
<organism evidence="2 3">
    <name type="scientific">Mycobacterium phage Luke</name>
    <dbReference type="NCBI Taxonomy" id="2772028"/>
    <lineage>
        <taxon>Viruses</taxon>
        <taxon>Duplodnaviria</taxon>
        <taxon>Heunggongvirae</taxon>
        <taxon>Uroviricota</taxon>
        <taxon>Caudoviricetes</taxon>
        <taxon>Gilesvirus</taxon>
        <taxon>Gilesvirus giles</taxon>
    </lineage>
</organism>
<evidence type="ECO:0000313" key="2">
    <source>
        <dbReference type="EMBL" id="QOC58768.1"/>
    </source>
</evidence>
<dbReference type="EMBL" id="MT818421">
    <property type="protein sequence ID" value="QOC58768.1"/>
    <property type="molecule type" value="Genomic_DNA"/>
</dbReference>
<accession>A0A7L7SU01</accession>